<organism evidence="9 10">
    <name type="scientific">Piloderma croceum (strain F 1598)</name>
    <dbReference type="NCBI Taxonomy" id="765440"/>
    <lineage>
        <taxon>Eukaryota</taxon>
        <taxon>Fungi</taxon>
        <taxon>Dikarya</taxon>
        <taxon>Basidiomycota</taxon>
        <taxon>Agaricomycotina</taxon>
        <taxon>Agaricomycetes</taxon>
        <taxon>Agaricomycetidae</taxon>
        <taxon>Atheliales</taxon>
        <taxon>Atheliaceae</taxon>
        <taxon>Piloderma</taxon>
    </lineage>
</organism>
<dbReference type="InterPro" id="IPR036504">
    <property type="entry name" value="CGI121/TPRKB_sf"/>
</dbReference>
<dbReference type="GO" id="GO:0005829">
    <property type="term" value="C:cytosol"/>
    <property type="evidence" value="ECO:0007669"/>
    <property type="project" value="TreeGrafter"/>
</dbReference>
<sequence length="200" mass="21812">METYTLSHFPAQLSLVHVALYMAVTNAPSLRARIIKAATTQGVEGDHERSAVNFAFVDARLITGRLHVQTAIYQAILAESQGSLRTKTVHSEILWALNPSNNITEAIRRYGVSDTTTALFVIRVTSPDLTDVEVKMNAVVSGTLSPLSSLNQLTDWPSIRKYHKLNTEPAIKEAVGDSGREHAIVDNIVVSTVAMKSVMA</sequence>
<dbReference type="GO" id="GO:0000408">
    <property type="term" value="C:EKC/KEOPS complex"/>
    <property type="evidence" value="ECO:0007669"/>
    <property type="project" value="TreeGrafter"/>
</dbReference>
<dbReference type="Proteomes" id="UP000054166">
    <property type="component" value="Unassembled WGS sequence"/>
</dbReference>
<dbReference type="HOGENOM" id="CLU_065847_1_2_1"/>
<evidence type="ECO:0000256" key="7">
    <source>
        <dbReference type="ARBA" id="ARBA00025043"/>
    </source>
</evidence>
<dbReference type="AlphaFoldDB" id="A0A0C3BQ65"/>
<evidence type="ECO:0000256" key="5">
    <source>
        <dbReference type="ARBA" id="ARBA00022694"/>
    </source>
</evidence>
<accession>A0A0C3BQ65</accession>
<evidence type="ECO:0000256" key="2">
    <source>
        <dbReference type="ARBA" id="ARBA00005546"/>
    </source>
</evidence>
<name>A0A0C3BQ65_PILCF</name>
<dbReference type="OrthoDB" id="329139at2759"/>
<evidence type="ECO:0000256" key="1">
    <source>
        <dbReference type="ARBA" id="ARBA00004123"/>
    </source>
</evidence>
<keyword evidence="6 8" id="KW-0539">Nucleus</keyword>
<gene>
    <name evidence="9" type="ORF">PILCRDRAFT_823362</name>
</gene>
<evidence type="ECO:0000256" key="4">
    <source>
        <dbReference type="ARBA" id="ARBA00016009"/>
    </source>
</evidence>
<dbReference type="PANTHER" id="PTHR15840">
    <property type="entry name" value="CGI-121 FAMILY MEMBER"/>
    <property type="match status" value="1"/>
</dbReference>
<evidence type="ECO:0000313" key="9">
    <source>
        <dbReference type="EMBL" id="KIM79467.1"/>
    </source>
</evidence>
<evidence type="ECO:0000256" key="3">
    <source>
        <dbReference type="ARBA" id="ARBA00015316"/>
    </source>
</evidence>
<dbReference type="InParanoid" id="A0A0C3BQ65"/>
<dbReference type="STRING" id="765440.A0A0C3BQ65"/>
<protein>
    <recommendedName>
        <fullName evidence="4">EKC/KEOPS complex subunit CGI121</fullName>
    </recommendedName>
    <alternativeName>
        <fullName evidence="3">EKC/KEOPS complex subunit cgi121</fullName>
    </alternativeName>
</protein>
<dbReference type="FunCoup" id="A0A0C3BQ65">
    <property type="interactions" value="208"/>
</dbReference>
<comment type="similarity">
    <text evidence="2 8">Belongs to the CGI121/TPRKB family.</text>
</comment>
<evidence type="ECO:0000256" key="8">
    <source>
        <dbReference type="RuleBase" id="RU004398"/>
    </source>
</evidence>
<evidence type="ECO:0000313" key="10">
    <source>
        <dbReference type="Proteomes" id="UP000054166"/>
    </source>
</evidence>
<keyword evidence="10" id="KW-1185">Reference proteome</keyword>
<comment type="function">
    <text evidence="7">Component of the EKC/KEOPS complex that is required for the formation of a threonylcarbamoyl group on adenosine at position 37 (t(6)A37) in tRNAs that read codons beginning with adenine. The complex is probably involved in the transfer of the threonylcarbamoyl moiety of threonylcarbamoyl-AMP (TC-AMP) to the N6 group of A37. CGI121 acts as an allosteric effector that regulates the t(6)A activity of the complex. The EKC/KEOPS complex also promotes both telomere uncapping and telomere elongation. The complex is required for efficient recruitment of transcriptional coactivators. CGI121 is not required for tRNA modification.</text>
</comment>
<reference evidence="9 10" key="1">
    <citation type="submission" date="2014-04" db="EMBL/GenBank/DDBJ databases">
        <authorList>
            <consortium name="DOE Joint Genome Institute"/>
            <person name="Kuo A."/>
            <person name="Tarkka M."/>
            <person name="Buscot F."/>
            <person name="Kohler A."/>
            <person name="Nagy L.G."/>
            <person name="Floudas D."/>
            <person name="Copeland A."/>
            <person name="Barry K.W."/>
            <person name="Cichocki N."/>
            <person name="Veneault-Fourrey C."/>
            <person name="LaButti K."/>
            <person name="Lindquist E.A."/>
            <person name="Lipzen A."/>
            <person name="Lundell T."/>
            <person name="Morin E."/>
            <person name="Murat C."/>
            <person name="Sun H."/>
            <person name="Tunlid A."/>
            <person name="Henrissat B."/>
            <person name="Grigoriev I.V."/>
            <person name="Hibbett D.S."/>
            <person name="Martin F."/>
            <person name="Nordberg H.P."/>
            <person name="Cantor M.N."/>
            <person name="Hua S.X."/>
        </authorList>
    </citation>
    <scope>NUCLEOTIDE SEQUENCE [LARGE SCALE GENOMIC DNA]</scope>
    <source>
        <strain evidence="9 10">F 1598</strain>
    </source>
</reference>
<dbReference type="InterPro" id="IPR013926">
    <property type="entry name" value="CGI121/TPRKB"/>
</dbReference>
<comment type="subcellular location">
    <subcellularLocation>
        <location evidence="1">Nucleus</location>
    </subcellularLocation>
</comment>
<dbReference type="GO" id="GO:0005634">
    <property type="term" value="C:nucleus"/>
    <property type="evidence" value="ECO:0007669"/>
    <property type="project" value="UniProtKB-SubCell"/>
</dbReference>
<proteinExistence type="inferred from homology"/>
<dbReference type="GO" id="GO:0002949">
    <property type="term" value="P:tRNA threonylcarbamoyladenosine modification"/>
    <property type="evidence" value="ECO:0007669"/>
    <property type="project" value="TreeGrafter"/>
</dbReference>
<keyword evidence="5" id="KW-0819">tRNA processing</keyword>
<reference evidence="10" key="2">
    <citation type="submission" date="2015-01" db="EMBL/GenBank/DDBJ databases">
        <title>Evolutionary Origins and Diversification of the Mycorrhizal Mutualists.</title>
        <authorList>
            <consortium name="DOE Joint Genome Institute"/>
            <consortium name="Mycorrhizal Genomics Consortium"/>
            <person name="Kohler A."/>
            <person name="Kuo A."/>
            <person name="Nagy L.G."/>
            <person name="Floudas D."/>
            <person name="Copeland A."/>
            <person name="Barry K.W."/>
            <person name="Cichocki N."/>
            <person name="Veneault-Fourrey C."/>
            <person name="LaButti K."/>
            <person name="Lindquist E.A."/>
            <person name="Lipzen A."/>
            <person name="Lundell T."/>
            <person name="Morin E."/>
            <person name="Murat C."/>
            <person name="Riley R."/>
            <person name="Ohm R."/>
            <person name="Sun H."/>
            <person name="Tunlid A."/>
            <person name="Henrissat B."/>
            <person name="Grigoriev I.V."/>
            <person name="Hibbett D.S."/>
            <person name="Martin F."/>
        </authorList>
    </citation>
    <scope>NUCLEOTIDE SEQUENCE [LARGE SCALE GENOMIC DNA]</scope>
    <source>
        <strain evidence="10">F 1598</strain>
    </source>
</reference>
<dbReference type="SUPFAM" id="SSF143870">
    <property type="entry name" value="PF0523-like"/>
    <property type="match status" value="1"/>
</dbReference>
<evidence type="ECO:0000256" key="6">
    <source>
        <dbReference type="ARBA" id="ARBA00023242"/>
    </source>
</evidence>
<dbReference type="Pfam" id="PF08617">
    <property type="entry name" value="CGI-121"/>
    <property type="match status" value="1"/>
</dbReference>
<dbReference type="PANTHER" id="PTHR15840:SF10">
    <property type="entry name" value="EKC_KEOPS COMPLEX SUBUNIT TPRKB"/>
    <property type="match status" value="1"/>
</dbReference>
<dbReference type="EMBL" id="KN833009">
    <property type="protein sequence ID" value="KIM79467.1"/>
    <property type="molecule type" value="Genomic_DNA"/>
</dbReference>
<dbReference type="Gene3D" id="3.30.2380.10">
    <property type="entry name" value="CGI121/TPRKB"/>
    <property type="match status" value="1"/>
</dbReference>